<name>A0ABR4KCH7_9EURO</name>
<accession>A0ABR4KCH7</accession>
<dbReference type="CDD" id="cd23954">
    <property type="entry name" value="AMO1_CTD"/>
    <property type="match status" value="1"/>
</dbReference>
<evidence type="ECO:0000256" key="3">
    <source>
        <dbReference type="ARBA" id="ARBA00022771"/>
    </source>
</evidence>
<feature type="zinc finger region" description="C3H1-type" evidence="6">
    <location>
        <begin position="307"/>
        <end position="334"/>
    </location>
</feature>
<proteinExistence type="predicted"/>
<evidence type="ECO:0000256" key="4">
    <source>
        <dbReference type="ARBA" id="ARBA00022833"/>
    </source>
</evidence>
<feature type="compositionally biased region" description="Low complexity" evidence="7">
    <location>
        <begin position="359"/>
        <end position="370"/>
    </location>
</feature>
<evidence type="ECO:0000259" key="8">
    <source>
        <dbReference type="PROSITE" id="PS50103"/>
    </source>
</evidence>
<feature type="compositionally biased region" description="Low complexity" evidence="7">
    <location>
        <begin position="547"/>
        <end position="556"/>
    </location>
</feature>
<dbReference type="EMBL" id="JBFXLU010000043">
    <property type="protein sequence ID" value="KAL2849464.1"/>
    <property type="molecule type" value="Genomic_DNA"/>
</dbReference>
<keyword evidence="5" id="KW-0539">Nucleus</keyword>
<comment type="subcellular location">
    <subcellularLocation>
        <location evidence="1">Nucleus</location>
    </subcellularLocation>
</comment>
<keyword evidence="10" id="KW-1185">Reference proteome</keyword>
<dbReference type="PROSITE" id="PS50103">
    <property type="entry name" value="ZF_C3H1"/>
    <property type="match status" value="1"/>
</dbReference>
<dbReference type="Pfam" id="PF18044">
    <property type="entry name" value="zf-CCCH_4"/>
    <property type="match status" value="1"/>
</dbReference>
<feature type="domain" description="C3H1-type" evidence="8">
    <location>
        <begin position="307"/>
        <end position="334"/>
    </location>
</feature>
<dbReference type="SUPFAM" id="SSF90229">
    <property type="entry name" value="CCCH zinc finger"/>
    <property type="match status" value="1"/>
</dbReference>
<feature type="region of interest" description="Disordered" evidence="7">
    <location>
        <begin position="547"/>
        <end position="618"/>
    </location>
</feature>
<dbReference type="InterPro" id="IPR041367">
    <property type="entry name" value="Znf-CCCH_4"/>
</dbReference>
<keyword evidence="3 6" id="KW-0863">Zinc-finger</keyword>
<feature type="compositionally biased region" description="Low complexity" evidence="7">
    <location>
        <begin position="597"/>
        <end position="611"/>
    </location>
</feature>
<dbReference type="InterPro" id="IPR025151">
    <property type="entry name" value="ELYS_dom"/>
</dbReference>
<evidence type="ECO:0000256" key="7">
    <source>
        <dbReference type="SAM" id="MobiDB-lite"/>
    </source>
</evidence>
<feature type="compositionally biased region" description="Polar residues" evidence="7">
    <location>
        <begin position="564"/>
        <end position="579"/>
    </location>
</feature>
<dbReference type="Pfam" id="PF13934">
    <property type="entry name" value="ELYS"/>
    <property type="match status" value="1"/>
</dbReference>
<keyword evidence="4 6" id="KW-0862">Zinc</keyword>
<dbReference type="Gene3D" id="4.10.1000.10">
    <property type="entry name" value="Zinc finger, CCCH-type"/>
    <property type="match status" value="1"/>
</dbReference>
<reference evidence="9 10" key="1">
    <citation type="submission" date="2024-07" db="EMBL/GenBank/DDBJ databases">
        <title>Section-level genome sequencing and comparative genomics of Aspergillus sections Usti and Cavernicolus.</title>
        <authorList>
            <consortium name="Lawrence Berkeley National Laboratory"/>
            <person name="Nybo J.L."/>
            <person name="Vesth T.C."/>
            <person name="Theobald S."/>
            <person name="Frisvad J.C."/>
            <person name="Larsen T.O."/>
            <person name="Kjaerboelling I."/>
            <person name="Rothschild-Mancinelli K."/>
            <person name="Lyhne E.K."/>
            <person name="Kogle M.E."/>
            <person name="Barry K."/>
            <person name="Clum A."/>
            <person name="Na H."/>
            <person name="Ledsgaard L."/>
            <person name="Lin J."/>
            <person name="Lipzen A."/>
            <person name="Kuo A."/>
            <person name="Riley R."/>
            <person name="Mondo S."/>
            <person name="Labutti K."/>
            <person name="Haridas S."/>
            <person name="Pangalinan J."/>
            <person name="Salamov A.A."/>
            <person name="Simmons B.A."/>
            <person name="Magnuson J.K."/>
            <person name="Chen J."/>
            <person name="Drula E."/>
            <person name="Henrissat B."/>
            <person name="Wiebenga A."/>
            <person name="Lubbers R.J."/>
            <person name="Gomes A.C."/>
            <person name="Makela M.R."/>
            <person name="Stajich J."/>
            <person name="Grigoriev I.V."/>
            <person name="Mortensen U.H."/>
            <person name="De Vries R.P."/>
            <person name="Baker S.E."/>
            <person name="Andersen M.R."/>
        </authorList>
    </citation>
    <scope>NUCLEOTIDE SEQUENCE [LARGE SCALE GENOMIC DNA]</scope>
    <source>
        <strain evidence="9 10">CBS 123904</strain>
    </source>
</reference>
<evidence type="ECO:0000256" key="6">
    <source>
        <dbReference type="PROSITE-ProRule" id="PRU00723"/>
    </source>
</evidence>
<dbReference type="PANTHER" id="PTHR21099:SF2">
    <property type="entry name" value="SI:CH211-113E8.11"/>
    <property type="match status" value="1"/>
</dbReference>
<evidence type="ECO:0000313" key="9">
    <source>
        <dbReference type="EMBL" id="KAL2849464.1"/>
    </source>
</evidence>
<feature type="compositionally biased region" description="Low complexity" evidence="7">
    <location>
        <begin position="499"/>
        <end position="517"/>
    </location>
</feature>
<evidence type="ECO:0000313" key="10">
    <source>
        <dbReference type="Proteomes" id="UP001610446"/>
    </source>
</evidence>
<evidence type="ECO:0000256" key="2">
    <source>
        <dbReference type="ARBA" id="ARBA00022723"/>
    </source>
</evidence>
<gene>
    <name evidence="9" type="ORF">BJY01DRAFT_233570</name>
</gene>
<feature type="compositionally biased region" description="Low complexity" evidence="7">
    <location>
        <begin position="675"/>
        <end position="692"/>
    </location>
</feature>
<protein>
    <submittedName>
        <fullName evidence="9">Nuclear pore complex assembly-domain-containing protein</fullName>
    </submittedName>
</protein>
<sequence>MAPWEDFDNIFHFNKNFTYDGKVIEQILSNRRALENQLFADRLLELLGVQAVTKLYPPISNSDLRTLIRHIVSSGLDIHHKQSLIYYILRDCRAPSDAATQFARRCHLPEKYRLFIEGLWNLDRLEFKRAIEYLTEPSIIPTFPDEILYALTLSHLPRHDDSLVMAYYLTVNPPLAAEKAQRAFMDTLSRASVTEAFYFTRKHYEALRRNYFTQLIEFVHRTDAGQMRSRRAMELIDVPFDDQEEEWFEDALLRGNAKTLHGAKDTVMMRRLATGKMAGLSSELESLGGKKIDGLNWDTLKQSMEPARAMVVCSFFQQGRCKYGNRCKYEHPGQQQQSFQSGNRFGALSGGGGGGGFNNRGQNQQQAQNQPNYGVTAADIKADLQAGKGRPDWIFSCYGPGRNAPRQLFGGPQRELSFEELRLRHYEAAAVGNPGPAIQEAESLYNEAVKQMEVIMKNLDDAIKYITEGSNEHPNRIDITNGQAVPNNGPAPAFAQKTPAPAFAAPGFAQQAPSQPSFGQPAFGQPSLGAASGFGQPSALGAAAPAFGQQPAFGQPSFGKPSFGQPSLAQPSSMGTSPFAQAAGAASPFSQISNQTQPASSGFGQSSPFGQAGSGFGQAAVTSTTTSAFDAPSLAGSNPFGQPPTMLGSTNPPPFPPGGPPHIPPLPSLTGGFPSAPSGLVQQQQQASMSSAPVLTSTGSVGPGPAPLLKIKKPSDLNPIPPLNGQTVRDPISKRILRWKGQPVQYIDDAPCYLHPQDQKTAVRIFFPDGPPDKANLRDAQAKPEEYTPEVMEQYEFFIKNGYFKDGVIPPVPPKTEWASFDF</sequence>
<feature type="compositionally biased region" description="Pro residues" evidence="7">
    <location>
        <begin position="651"/>
        <end position="667"/>
    </location>
</feature>
<dbReference type="Proteomes" id="UP001610446">
    <property type="component" value="Unassembled WGS sequence"/>
</dbReference>
<comment type="caution">
    <text evidence="9">The sequence shown here is derived from an EMBL/GenBank/DDBJ whole genome shotgun (WGS) entry which is preliminary data.</text>
</comment>
<feature type="region of interest" description="Disordered" evidence="7">
    <location>
        <begin position="472"/>
        <end position="531"/>
    </location>
</feature>
<dbReference type="InterPro" id="IPR000571">
    <property type="entry name" value="Znf_CCCH"/>
</dbReference>
<dbReference type="SMART" id="SM00356">
    <property type="entry name" value="ZnF_C3H1"/>
    <property type="match status" value="1"/>
</dbReference>
<evidence type="ECO:0000256" key="5">
    <source>
        <dbReference type="ARBA" id="ARBA00023242"/>
    </source>
</evidence>
<feature type="region of interest" description="Disordered" evidence="7">
    <location>
        <begin position="630"/>
        <end position="726"/>
    </location>
</feature>
<feature type="region of interest" description="Disordered" evidence="7">
    <location>
        <begin position="350"/>
        <end position="371"/>
    </location>
</feature>
<organism evidence="9 10">
    <name type="scientific">Aspergillus pseudoustus</name>
    <dbReference type="NCBI Taxonomy" id="1810923"/>
    <lineage>
        <taxon>Eukaryota</taxon>
        <taxon>Fungi</taxon>
        <taxon>Dikarya</taxon>
        <taxon>Ascomycota</taxon>
        <taxon>Pezizomycotina</taxon>
        <taxon>Eurotiomycetes</taxon>
        <taxon>Eurotiomycetidae</taxon>
        <taxon>Eurotiales</taxon>
        <taxon>Aspergillaceae</taxon>
        <taxon>Aspergillus</taxon>
        <taxon>Aspergillus subgen. Nidulantes</taxon>
    </lineage>
</organism>
<dbReference type="PANTHER" id="PTHR21099">
    <property type="entry name" value="RAD201"/>
    <property type="match status" value="1"/>
</dbReference>
<dbReference type="InterPro" id="IPR036855">
    <property type="entry name" value="Znf_CCCH_sf"/>
</dbReference>
<keyword evidence="2 6" id="KW-0479">Metal-binding</keyword>
<evidence type="ECO:0000256" key="1">
    <source>
        <dbReference type="ARBA" id="ARBA00004123"/>
    </source>
</evidence>